<dbReference type="InterPro" id="IPR022385">
    <property type="entry name" value="Rhs_assc_core"/>
</dbReference>
<dbReference type="InterPro" id="IPR036844">
    <property type="entry name" value="Hint_dom_sf"/>
</dbReference>
<feature type="region of interest" description="Disordered" evidence="2">
    <location>
        <begin position="1006"/>
        <end position="1026"/>
    </location>
</feature>
<dbReference type="NCBIfam" id="TIGR01643">
    <property type="entry name" value="YD_repeat_2x"/>
    <property type="match status" value="1"/>
</dbReference>
<dbReference type="Gene3D" id="2.180.10.10">
    <property type="entry name" value="RHS repeat-associated core"/>
    <property type="match status" value="1"/>
</dbReference>
<feature type="domain" description="GIY-YIG" evidence="3">
    <location>
        <begin position="1294"/>
        <end position="1379"/>
    </location>
</feature>
<dbReference type="PANTHER" id="PTHR32305:SF17">
    <property type="entry name" value="TRNA NUCLEASE WAPA"/>
    <property type="match status" value="1"/>
</dbReference>
<reference evidence="4 5" key="1">
    <citation type="submission" date="2021-10" db="EMBL/GenBank/DDBJ databases">
        <title>Streptomyces gossypii sp. nov., isolated from soil collected from cotton field.</title>
        <authorList>
            <person name="Ge X."/>
            <person name="Chen X."/>
            <person name="Liu W."/>
        </authorList>
    </citation>
    <scope>NUCLEOTIDE SEQUENCE [LARGE SCALE GENOMIC DNA]</scope>
    <source>
        <strain evidence="4 5">N2-109</strain>
    </source>
</reference>
<dbReference type="NCBIfam" id="TIGR03696">
    <property type="entry name" value="Rhs_assc_core"/>
    <property type="match status" value="1"/>
</dbReference>
<feature type="non-terminal residue" evidence="4">
    <location>
        <position position="1"/>
    </location>
</feature>
<dbReference type="Proteomes" id="UP001156389">
    <property type="component" value="Unassembled WGS sequence"/>
</dbReference>
<dbReference type="PROSITE" id="PS50164">
    <property type="entry name" value="GIY_YIG"/>
    <property type="match status" value="1"/>
</dbReference>
<protein>
    <submittedName>
        <fullName evidence="4">Sugar-binding protein</fullName>
    </submittedName>
</protein>
<dbReference type="EMBL" id="JAJAGO010000004">
    <property type="protein sequence ID" value="MCT2590551.1"/>
    <property type="molecule type" value="Genomic_DNA"/>
</dbReference>
<feature type="region of interest" description="Disordered" evidence="2">
    <location>
        <begin position="748"/>
        <end position="788"/>
    </location>
</feature>
<name>A0ABT2JRU8_9ACTN</name>
<feature type="region of interest" description="Disordered" evidence="2">
    <location>
        <begin position="138"/>
        <end position="200"/>
    </location>
</feature>
<keyword evidence="5" id="KW-1185">Reference proteome</keyword>
<gene>
    <name evidence="4" type="ORF">LHJ74_11635</name>
</gene>
<dbReference type="InterPro" id="IPR056823">
    <property type="entry name" value="TEN-like_YD-shell"/>
</dbReference>
<dbReference type="InterPro" id="IPR003587">
    <property type="entry name" value="Hint_dom_N"/>
</dbReference>
<dbReference type="InterPro" id="IPR050708">
    <property type="entry name" value="T6SS_VgrG/RHS"/>
</dbReference>
<dbReference type="Pfam" id="PF05593">
    <property type="entry name" value="RHS_repeat"/>
    <property type="match status" value="1"/>
</dbReference>
<comment type="caution">
    <text evidence="4">The sequence shown here is derived from an EMBL/GenBank/DDBJ whole genome shotgun (WGS) entry which is preliminary data.</text>
</comment>
<evidence type="ECO:0000256" key="2">
    <source>
        <dbReference type="SAM" id="MobiDB-lite"/>
    </source>
</evidence>
<evidence type="ECO:0000313" key="5">
    <source>
        <dbReference type="Proteomes" id="UP001156389"/>
    </source>
</evidence>
<keyword evidence="1" id="KW-0677">Repeat</keyword>
<sequence length="1393" mass="150437">AGDSWRVVSQSNTYDTVAGRLVKVDDYGDNSTGGDNRCTRTTFATNTAMNILGLPSREETLAVKCDATPDRAEDVITDTRTAYDGAAYGAAPAKGDATATAVLEKHDGTTARYLESDATFDGYGRQLTATDLTADVTVTGSGTPARDERDDGRTTTTAYSPASGFAAKVTTTTPPAEKGEATTAQKSVTEFEPHRGQPVAEVDTNGKRTEMTQDALGRARKVWLANRHTAGLPSYQFTYLIEEGKPAAVATRTLTPGGTNQIVSYALYDGYLRERQTQAPGPEGGRLLSDTFYDERGLKVKTFAPYYTEGAPSQVLFAPEDALSVETQTRLSYDGLGRETESRQIAGNGDGGEVLGITKTIHNGDRTTVIPPEGGTATTTLNDARDQTTQLRQHHARAPEADYDTTTYSHTPRGELAKMTDPAGNEWTYAYDQMGRKTGTTDPDKGTTATAYDVRGNVTSSTDARGTKLVNVYDDLNRRRELREDSASGELRAKWVYDTIFGAKGHLAESTRYVDGNAYTRKISKYTRLYEVERASTTIPESEGALAGTYQEGTSRYTNGLVRGRDFSNVGNIAGKGWNYTYEDQTLRPIAAFTVGARADATYSLTGKPLQYELGAADGAKKSWVTNTYDWGTQRLETSRMDRQDVPGVDRHNTYRYDQAGNVQSLSDVSRDGTDTQCFTYDYLRRLTEAWTEANKACAAAPAEATVGGPAPYWHSYTYDKAGNRLTETQHDPAGNLSQDTKRAYTYPEPGSPQPHTLASVTRTGPTGSAKDTYGYDETGNTTTRTLGGDAQKLTWGAEGRLAKVTEPVEGGEDKTTEYVYDAEGNRLISRTADGDTFHWGDHTEVTVAKGSSTLKATRYIPLGGGHQAVLADDGTWTITVADHHGTGQLAIDAASLDLTAQRRTLPFGGSRGAEPVSWPTARGFVGGIDDTKDTGLTHLGAREYDLATGRFISVDPLMDLTDPQQIHGYTYGNNNPLTYSDPTGKMFAGNDGMGYGVVLDANGKGRLSNDGPPRKKTWGGNPLTGGTQYQMTQAKASGRWLPPKYYKTKYSVQHGYTETQYTPATPKKARGLLGTAKVVGSLFFDPGAWKGCIGSFEGTSCLAAAGDIPALKWLKGLKGLKGGKPGRAGKKAAKECSHSFIPGTQVLLADGTRKDIEDVQLGDKVLVTDPETGKTTTREVVATIVTEDDKHFTDLTITTEDGPASLISTTTHPFWSPSQNKWVNAGDLTAGMTLHTPDGDTVTLTATRLFTKHQRTHDLTINNTHTYYVLAGDTPVLVHNSNCGPGTKFDAPTGPGIYTIHLNDGTKYVGSSTSSIRERVNKSMRSKHAVRKAGYTSDDVVNVTYFTLPAGTSKTAIRRMEQTMMEGVKARGGTLLNRRDPEIEVPIGGFLP</sequence>
<dbReference type="InterPro" id="IPR006530">
    <property type="entry name" value="YD"/>
</dbReference>
<evidence type="ECO:0000313" key="4">
    <source>
        <dbReference type="EMBL" id="MCT2590551.1"/>
    </source>
</evidence>
<feature type="compositionally biased region" description="Polar residues" evidence="2">
    <location>
        <begin position="754"/>
        <end position="767"/>
    </location>
</feature>
<dbReference type="Gene3D" id="2.170.16.10">
    <property type="entry name" value="Hedgehog/Intein (Hint) domain"/>
    <property type="match status" value="1"/>
</dbReference>
<proteinExistence type="predicted"/>
<organism evidence="4 5">
    <name type="scientific">Streptomyces gossypii</name>
    <dbReference type="NCBI Taxonomy" id="2883101"/>
    <lineage>
        <taxon>Bacteria</taxon>
        <taxon>Bacillati</taxon>
        <taxon>Actinomycetota</taxon>
        <taxon>Actinomycetes</taxon>
        <taxon>Kitasatosporales</taxon>
        <taxon>Streptomycetaceae</taxon>
        <taxon>Streptomyces</taxon>
    </lineage>
</organism>
<accession>A0ABT2JRU8</accession>
<dbReference type="SMART" id="SM00306">
    <property type="entry name" value="HintN"/>
    <property type="match status" value="1"/>
</dbReference>
<evidence type="ECO:0000256" key="1">
    <source>
        <dbReference type="ARBA" id="ARBA00022737"/>
    </source>
</evidence>
<dbReference type="RefSeq" id="WP_260217836.1">
    <property type="nucleotide sequence ID" value="NZ_JAJAGO010000004.1"/>
</dbReference>
<dbReference type="Pfam" id="PF07591">
    <property type="entry name" value="PT-HINT"/>
    <property type="match status" value="1"/>
</dbReference>
<evidence type="ECO:0000259" key="3">
    <source>
        <dbReference type="PROSITE" id="PS50164"/>
    </source>
</evidence>
<dbReference type="InterPro" id="IPR000305">
    <property type="entry name" value="GIY-YIG_endonuc"/>
</dbReference>
<dbReference type="CDD" id="cd00081">
    <property type="entry name" value="Hint"/>
    <property type="match status" value="1"/>
</dbReference>
<dbReference type="PANTHER" id="PTHR32305">
    <property type="match status" value="1"/>
</dbReference>
<dbReference type="SUPFAM" id="SSF51294">
    <property type="entry name" value="Hedgehog/intein (Hint) domain"/>
    <property type="match status" value="1"/>
</dbReference>
<dbReference type="Pfam" id="PF25023">
    <property type="entry name" value="TEN_YD-shell"/>
    <property type="match status" value="1"/>
</dbReference>
<dbReference type="InterPro" id="IPR031325">
    <property type="entry name" value="RHS_repeat"/>
</dbReference>